<dbReference type="RefSeq" id="WP_275278596.1">
    <property type="nucleotide sequence ID" value="NZ_CP119108.1"/>
</dbReference>
<dbReference type="InterPro" id="IPR024976">
    <property type="entry name" value="DUF3885"/>
</dbReference>
<keyword evidence="3" id="KW-1185">Reference proteome</keyword>
<feature type="domain" description="DUF3885" evidence="1">
    <location>
        <begin position="32"/>
        <end position="196"/>
    </location>
</feature>
<evidence type="ECO:0000313" key="2">
    <source>
        <dbReference type="EMBL" id="WEG09272.1"/>
    </source>
</evidence>
<protein>
    <recommendedName>
        <fullName evidence="1">DUF3885 domain-containing protein</fullName>
    </recommendedName>
</protein>
<dbReference type="Pfam" id="PF13021">
    <property type="entry name" value="DUF3885"/>
    <property type="match status" value="1"/>
</dbReference>
<reference evidence="2 3" key="1">
    <citation type="submission" date="2023-03" db="EMBL/GenBank/DDBJ databases">
        <title>Genome sequence of Microbacterium sp. KACC 23027.</title>
        <authorList>
            <person name="Kim S."/>
            <person name="Heo J."/>
            <person name="Kwon S.-W."/>
        </authorList>
    </citation>
    <scope>NUCLEOTIDE SEQUENCE [LARGE SCALE GENOMIC DNA]</scope>
    <source>
        <strain evidence="2 3">KACC 23027</strain>
    </source>
</reference>
<name>A0ABY8C0L5_9MICO</name>
<accession>A0ABY8C0L5</accession>
<organism evidence="2 3">
    <name type="scientific">Microbacterium horticulturae</name>
    <dbReference type="NCBI Taxonomy" id="3028316"/>
    <lineage>
        <taxon>Bacteria</taxon>
        <taxon>Bacillati</taxon>
        <taxon>Actinomycetota</taxon>
        <taxon>Actinomycetes</taxon>
        <taxon>Micrococcales</taxon>
        <taxon>Microbacteriaceae</taxon>
        <taxon>Microbacterium</taxon>
    </lineage>
</organism>
<dbReference type="Proteomes" id="UP001214553">
    <property type="component" value="Chromosome"/>
</dbReference>
<dbReference type="EMBL" id="CP119108">
    <property type="protein sequence ID" value="WEG09272.1"/>
    <property type="molecule type" value="Genomic_DNA"/>
</dbReference>
<sequence>MTGTFAEPERSARAAALTRAWECRWSTGEPVGWMLRQAHPDRWVRFHSLPALTAQATTAAERGEMQRRHLTVLRDLPRDGGLVVIADDFAGEGRPDAGFTDPGWAQRLRPDAWPWRHFAEPGPELLDHWFWSWSCDDVEGLVPLLEVVRDAEVDAIITTSDAAWIYAPYYAGADVILPDAAMRDVLRERHRGWLSPLPSGL</sequence>
<evidence type="ECO:0000313" key="3">
    <source>
        <dbReference type="Proteomes" id="UP001214553"/>
    </source>
</evidence>
<proteinExistence type="predicted"/>
<gene>
    <name evidence="2" type="ORF">PU630_01545</name>
</gene>
<evidence type="ECO:0000259" key="1">
    <source>
        <dbReference type="Pfam" id="PF13021"/>
    </source>
</evidence>